<feature type="signal peptide" evidence="1">
    <location>
        <begin position="1"/>
        <end position="19"/>
    </location>
</feature>
<comment type="caution">
    <text evidence="2">The sequence shown here is derived from an EMBL/GenBank/DDBJ whole genome shotgun (WGS) entry which is preliminary data.</text>
</comment>
<reference evidence="3" key="1">
    <citation type="journal article" date="2017" name="bioRxiv">
        <title>Comparative analysis of the genomes of Stylophora pistillata and Acropora digitifera provides evidence for extensive differences between species of corals.</title>
        <authorList>
            <person name="Voolstra C.R."/>
            <person name="Li Y."/>
            <person name="Liew Y.J."/>
            <person name="Baumgarten S."/>
            <person name="Zoccola D."/>
            <person name="Flot J.-F."/>
            <person name="Tambutte S."/>
            <person name="Allemand D."/>
            <person name="Aranda M."/>
        </authorList>
    </citation>
    <scope>NUCLEOTIDE SEQUENCE [LARGE SCALE GENOMIC DNA]</scope>
</reference>
<evidence type="ECO:0000256" key="1">
    <source>
        <dbReference type="SAM" id="SignalP"/>
    </source>
</evidence>
<sequence length="256" mass="28254">MYFLAAIICALTSLPSADAFCERLYKNLYWSPKSLAQRALDADIVVYGNIAESPCLKPTFKFVNTTNLPTLSVNGTNSSSSVQMTLPSNTSHIDMRNSTDDNATDICLRREFYNVTMNVSCVIKGGAVPSLIQLRSFGFGPGKCTYFTRGFTYFETVQSFHVYKGQNYLVFLGRHKGNGDSNSFWPREINLQSAATEIIDEKYLEPVFAAVGGHAHSPEGVSESHSICVPYVGGASTHYIKYSFLLLVLAFGIFLI</sequence>
<evidence type="ECO:0000313" key="2">
    <source>
        <dbReference type="EMBL" id="PFX24374.1"/>
    </source>
</evidence>
<dbReference type="EMBL" id="LSMT01000178">
    <property type="protein sequence ID" value="PFX24374.1"/>
    <property type="molecule type" value="Genomic_DNA"/>
</dbReference>
<organism evidence="2 3">
    <name type="scientific">Stylophora pistillata</name>
    <name type="common">Smooth cauliflower coral</name>
    <dbReference type="NCBI Taxonomy" id="50429"/>
    <lineage>
        <taxon>Eukaryota</taxon>
        <taxon>Metazoa</taxon>
        <taxon>Cnidaria</taxon>
        <taxon>Anthozoa</taxon>
        <taxon>Hexacorallia</taxon>
        <taxon>Scleractinia</taxon>
        <taxon>Astrocoeniina</taxon>
        <taxon>Pocilloporidae</taxon>
        <taxon>Stylophora</taxon>
    </lineage>
</organism>
<feature type="chain" id="PRO_5012157074" evidence="1">
    <location>
        <begin position="20"/>
        <end position="256"/>
    </location>
</feature>
<accession>A0A2B4S114</accession>
<keyword evidence="3" id="KW-1185">Reference proteome</keyword>
<gene>
    <name evidence="2" type="ORF">AWC38_SpisGene11034</name>
</gene>
<evidence type="ECO:0000313" key="3">
    <source>
        <dbReference type="Proteomes" id="UP000225706"/>
    </source>
</evidence>
<proteinExistence type="predicted"/>
<protein>
    <submittedName>
        <fullName evidence="2">Uncharacterized protein</fullName>
    </submittedName>
</protein>
<keyword evidence="1" id="KW-0732">Signal</keyword>
<dbReference type="OrthoDB" id="5967043at2759"/>
<dbReference type="Proteomes" id="UP000225706">
    <property type="component" value="Unassembled WGS sequence"/>
</dbReference>
<name>A0A2B4S114_STYPI</name>
<dbReference type="AlphaFoldDB" id="A0A2B4S114"/>